<evidence type="ECO:0000313" key="4">
    <source>
        <dbReference type="EMBL" id="QGS07593.1"/>
    </source>
</evidence>
<evidence type="ECO:0000256" key="1">
    <source>
        <dbReference type="SAM" id="SignalP"/>
    </source>
</evidence>
<dbReference type="SUPFAM" id="SSF52821">
    <property type="entry name" value="Rhodanese/Cell cycle control phosphatase"/>
    <property type="match status" value="1"/>
</dbReference>
<keyword evidence="6" id="KW-1185">Reference proteome</keyword>
<dbReference type="EMBL" id="CP046313">
    <property type="protein sequence ID" value="QGS07593.1"/>
    <property type="molecule type" value="Genomic_DNA"/>
</dbReference>
<dbReference type="GeneID" id="84802526"/>
<dbReference type="PANTHER" id="PTHR44086:SF13">
    <property type="entry name" value="THIOSULFATE SULFURTRANSFERASE PSPE"/>
    <property type="match status" value="1"/>
</dbReference>
<organism evidence="3 5">
    <name type="scientific">Gemella sanguinis</name>
    <dbReference type="NCBI Taxonomy" id="84135"/>
    <lineage>
        <taxon>Bacteria</taxon>
        <taxon>Bacillati</taxon>
        <taxon>Bacillota</taxon>
        <taxon>Bacilli</taxon>
        <taxon>Bacillales</taxon>
        <taxon>Gemellaceae</taxon>
        <taxon>Gemella</taxon>
    </lineage>
</organism>
<reference evidence="3 5" key="1">
    <citation type="submission" date="2017-09" db="EMBL/GenBank/DDBJ databases">
        <title>Bacterial strain isolated from the female urinary microbiota.</title>
        <authorList>
            <person name="Thomas-White K."/>
            <person name="Kumar N."/>
            <person name="Forster S."/>
            <person name="Putonti C."/>
            <person name="Lawley T."/>
            <person name="Wolfe A.J."/>
        </authorList>
    </citation>
    <scope>NUCLEOTIDE SEQUENCE [LARGE SCALE GENOMIC DNA]</scope>
    <source>
        <strain evidence="3 5">UMB0186</strain>
    </source>
</reference>
<dbReference type="Gene3D" id="3.40.250.10">
    <property type="entry name" value="Rhodanese-like domain"/>
    <property type="match status" value="1"/>
</dbReference>
<dbReference type="OrthoDB" id="9770030at2"/>
<dbReference type="InterPro" id="IPR001763">
    <property type="entry name" value="Rhodanese-like_dom"/>
</dbReference>
<evidence type="ECO:0000313" key="6">
    <source>
        <dbReference type="Proteomes" id="UP000427636"/>
    </source>
</evidence>
<dbReference type="STRING" id="84135.GCA_001052115_00394"/>
<evidence type="ECO:0000313" key="5">
    <source>
        <dbReference type="Proteomes" id="UP000235670"/>
    </source>
</evidence>
<feature type="domain" description="Rhodanese" evidence="2">
    <location>
        <begin position="69"/>
        <end position="170"/>
    </location>
</feature>
<dbReference type="GO" id="GO:0004792">
    <property type="term" value="F:thiosulfate-cyanide sulfurtransferase activity"/>
    <property type="evidence" value="ECO:0007669"/>
    <property type="project" value="TreeGrafter"/>
</dbReference>
<dbReference type="PROSITE" id="PS51257">
    <property type="entry name" value="PROKAR_LIPOPROTEIN"/>
    <property type="match status" value="1"/>
</dbReference>
<reference evidence="4 6" key="2">
    <citation type="submission" date="2019-11" db="EMBL/GenBank/DDBJ databases">
        <title>FDA dAtabase for Regulatory Grade micrObial Sequences (FDA-ARGOS): Supporting development and validation of Infectious Disease Dx tests.</title>
        <authorList>
            <person name="Turner S."/>
            <person name="Byrd R."/>
            <person name="Tallon L."/>
            <person name="Sadzewicz L."/>
            <person name="Vavikolanu K."/>
            <person name="Mehta A."/>
            <person name="Aluvathingal J."/>
            <person name="Nadendla S."/>
            <person name="Myers T."/>
            <person name="Yan Y."/>
            <person name="Sichtig H."/>
        </authorList>
    </citation>
    <scope>NUCLEOTIDE SEQUENCE [LARGE SCALE GENOMIC DNA]</scope>
    <source>
        <strain evidence="4 6">FDAARGOS_742</strain>
    </source>
</reference>
<dbReference type="Proteomes" id="UP000427636">
    <property type="component" value="Chromosome"/>
</dbReference>
<evidence type="ECO:0000259" key="2">
    <source>
        <dbReference type="PROSITE" id="PS50206"/>
    </source>
</evidence>
<dbReference type="AlphaFoldDB" id="A0A2N6SE10"/>
<dbReference type="RefSeq" id="WP_006364671.1">
    <property type="nucleotide sequence ID" value="NZ_CAUTAO010000011.1"/>
</dbReference>
<dbReference type="Proteomes" id="UP000235670">
    <property type="component" value="Unassembled WGS sequence"/>
</dbReference>
<dbReference type="PROSITE" id="PS50206">
    <property type="entry name" value="RHODANESE_3"/>
    <property type="match status" value="1"/>
</dbReference>
<dbReference type="InterPro" id="IPR036873">
    <property type="entry name" value="Rhodanese-like_dom_sf"/>
</dbReference>
<dbReference type="SMART" id="SM00450">
    <property type="entry name" value="RHOD"/>
    <property type="match status" value="1"/>
</dbReference>
<gene>
    <name evidence="3" type="ORF">CJ218_06205</name>
    <name evidence="4" type="ORF">FOC50_04635</name>
</gene>
<proteinExistence type="predicted"/>
<dbReference type="CDD" id="cd00158">
    <property type="entry name" value="RHOD"/>
    <property type="match status" value="1"/>
</dbReference>
<keyword evidence="1" id="KW-0732">Signal</keyword>
<dbReference type="EMBL" id="PNGT01000006">
    <property type="protein sequence ID" value="PMC52184.1"/>
    <property type="molecule type" value="Genomic_DNA"/>
</dbReference>
<dbReference type="PANTHER" id="PTHR44086">
    <property type="entry name" value="THIOSULFATE SULFURTRANSFERASE RDL2, MITOCHONDRIAL-RELATED"/>
    <property type="match status" value="1"/>
</dbReference>
<sequence>MKKIKRLSLGLSSLLLATTLVGCSDNTARTYKDGKEADVEKAAIKLVNAVKTGGYNLMSADELKKALDTNESMILVDTMPADSFKKSHIKTAVNAVLPTKLDEVKPEEKEAFLKALGDDKDKKIVLYCGFVGCERSHVGALIAKEAGFKNVYRFPGGIAAWLDAGNSVEK</sequence>
<feature type="signal peptide" evidence="1">
    <location>
        <begin position="1"/>
        <end position="22"/>
    </location>
</feature>
<feature type="chain" id="PRO_5038654605" evidence="1">
    <location>
        <begin position="23"/>
        <end position="170"/>
    </location>
</feature>
<dbReference type="Pfam" id="PF00581">
    <property type="entry name" value="Rhodanese"/>
    <property type="match status" value="1"/>
</dbReference>
<evidence type="ECO:0000313" key="3">
    <source>
        <dbReference type="EMBL" id="PMC52184.1"/>
    </source>
</evidence>
<name>A0A2N6SE10_9BACL</name>
<protein>
    <submittedName>
        <fullName evidence="3">Rhodanese-like domain-containing protein</fullName>
    </submittedName>
</protein>
<accession>A0A2N6SE10</accession>